<accession>A0A518IMM6</accession>
<evidence type="ECO:0000256" key="1">
    <source>
        <dbReference type="SAM" id="MobiDB-lite"/>
    </source>
</evidence>
<dbReference type="AlphaFoldDB" id="A0A518IMM6"/>
<evidence type="ECO:0008006" key="4">
    <source>
        <dbReference type="Google" id="ProtNLM"/>
    </source>
</evidence>
<feature type="region of interest" description="Disordered" evidence="1">
    <location>
        <begin position="180"/>
        <end position="208"/>
    </location>
</feature>
<name>A0A518IMM6_9BACT</name>
<dbReference type="Gene3D" id="1.10.10.1320">
    <property type="entry name" value="Anti-sigma factor, zinc-finger domain"/>
    <property type="match status" value="1"/>
</dbReference>
<evidence type="ECO:0000313" key="2">
    <source>
        <dbReference type="EMBL" id="QDV54337.1"/>
    </source>
</evidence>
<protein>
    <recommendedName>
        <fullName evidence="4">Zinc-finger domain-containing protein</fullName>
    </recommendedName>
</protein>
<dbReference type="Proteomes" id="UP000316770">
    <property type="component" value="Chromosome"/>
</dbReference>
<dbReference type="EMBL" id="CP036318">
    <property type="protein sequence ID" value="QDV54337.1"/>
    <property type="molecule type" value="Genomic_DNA"/>
</dbReference>
<gene>
    <name evidence="2" type="ORF">Mal33_02900</name>
</gene>
<feature type="region of interest" description="Disordered" evidence="1">
    <location>
        <begin position="131"/>
        <end position="164"/>
    </location>
</feature>
<sequence length="430" mass="45690">MNNEAREELLSAYLDNGLSADEQAHVEQLLQHDASVRQQLEALRKLQADVRASMPSDARLGTDFSDRVWTAVLAQADAEGLPDTHPIRLAQAREGRGNFKRHQRAWLGGLAALAASLTLIVAWNSSNPDIQPGSPQAAGGLAAVATPGTPDSSDPVEPSPIETTAPTAQPAVEAIASNDAATTPAAPAPAVTPPEAAETTAQPDKTTAPEERIAMAPAATVQPAAAPGELVSPSAQPTNKLEFAVLLEVELTQRGRDLNELEYALETAGISNVQPQPMSRDHVGQLVQGKMIGTVNLDAPQAVEGDTQLLLLQGSAKRLDRFMLSLFNHQSVIKSVGFQMVMEPNLLTTISELSSVAPSAIRHADDKALAHHLTFGSAGGQAQMFPRAAQSSFFALTEESAKQMKWTPETPSDEGPDFQTQMLVLVRCPR</sequence>
<reference evidence="2 3" key="1">
    <citation type="submission" date="2019-02" db="EMBL/GenBank/DDBJ databases">
        <title>Deep-cultivation of Planctomycetes and their phenomic and genomic characterization uncovers novel biology.</title>
        <authorList>
            <person name="Wiegand S."/>
            <person name="Jogler M."/>
            <person name="Boedeker C."/>
            <person name="Pinto D."/>
            <person name="Vollmers J."/>
            <person name="Rivas-Marin E."/>
            <person name="Kohn T."/>
            <person name="Peeters S.H."/>
            <person name="Heuer A."/>
            <person name="Rast P."/>
            <person name="Oberbeckmann S."/>
            <person name="Bunk B."/>
            <person name="Jeske O."/>
            <person name="Meyerdierks A."/>
            <person name="Storesund J.E."/>
            <person name="Kallscheuer N."/>
            <person name="Luecker S."/>
            <person name="Lage O.M."/>
            <person name="Pohl T."/>
            <person name="Merkel B.J."/>
            <person name="Hornburger P."/>
            <person name="Mueller R.-W."/>
            <person name="Bruemmer F."/>
            <person name="Labrenz M."/>
            <person name="Spormann A.M."/>
            <person name="Op den Camp H."/>
            <person name="Overmann J."/>
            <person name="Amann R."/>
            <person name="Jetten M.S.M."/>
            <person name="Mascher T."/>
            <person name="Medema M.H."/>
            <person name="Devos D.P."/>
            <person name="Kaster A.-K."/>
            <person name="Ovreas L."/>
            <person name="Rohde M."/>
            <person name="Galperin M.Y."/>
            <person name="Jogler C."/>
        </authorList>
    </citation>
    <scope>NUCLEOTIDE SEQUENCE [LARGE SCALE GENOMIC DNA]</scope>
    <source>
        <strain evidence="2 3">Mal33</strain>
    </source>
</reference>
<organism evidence="2 3">
    <name type="scientific">Rosistilla oblonga</name>
    <dbReference type="NCBI Taxonomy" id="2527990"/>
    <lineage>
        <taxon>Bacteria</taxon>
        <taxon>Pseudomonadati</taxon>
        <taxon>Planctomycetota</taxon>
        <taxon>Planctomycetia</taxon>
        <taxon>Pirellulales</taxon>
        <taxon>Pirellulaceae</taxon>
        <taxon>Rosistilla</taxon>
    </lineage>
</organism>
<dbReference type="InterPro" id="IPR041916">
    <property type="entry name" value="Anti_sigma_zinc_sf"/>
</dbReference>
<evidence type="ECO:0000313" key="3">
    <source>
        <dbReference type="Proteomes" id="UP000316770"/>
    </source>
</evidence>
<dbReference type="RefSeq" id="WP_145281850.1">
    <property type="nucleotide sequence ID" value="NZ_CP036318.1"/>
</dbReference>
<proteinExistence type="predicted"/>
<keyword evidence="3" id="KW-1185">Reference proteome</keyword>